<evidence type="ECO:0008006" key="14">
    <source>
        <dbReference type="Google" id="ProtNLM"/>
    </source>
</evidence>
<dbReference type="Pfam" id="PF02668">
    <property type="entry name" value="TauD"/>
    <property type="match status" value="1"/>
</dbReference>
<dbReference type="InterPro" id="IPR050411">
    <property type="entry name" value="AlphaKG_dependent_hydroxylases"/>
</dbReference>
<dbReference type="AlphaFoldDB" id="A0A8T3D2H2"/>
<comment type="pathway">
    <text evidence="3">Amine and polyamine biosynthesis; carnitine biosynthesis.</text>
</comment>
<evidence type="ECO:0000256" key="5">
    <source>
        <dbReference type="ARBA" id="ARBA00022723"/>
    </source>
</evidence>
<evidence type="ECO:0000256" key="9">
    <source>
        <dbReference type="ARBA" id="ARBA00023004"/>
    </source>
</evidence>
<dbReference type="PANTHER" id="PTHR10696:SF33">
    <property type="entry name" value="GAMMA-BUTYROBETAINE DIOXYGENASE"/>
    <property type="match status" value="1"/>
</dbReference>
<dbReference type="Gene3D" id="3.30.2020.30">
    <property type="match status" value="1"/>
</dbReference>
<evidence type="ECO:0000256" key="1">
    <source>
        <dbReference type="ARBA" id="ARBA00001954"/>
    </source>
</evidence>
<comment type="similarity">
    <text evidence="4">Belongs to the gamma-BBH/TMLD family.</text>
</comment>
<evidence type="ECO:0000313" key="13">
    <source>
        <dbReference type="Proteomes" id="UP000829720"/>
    </source>
</evidence>
<evidence type="ECO:0000313" key="12">
    <source>
        <dbReference type="EMBL" id="KAI1890160.1"/>
    </source>
</evidence>
<proteinExistence type="inferred from homology"/>
<dbReference type="FunFam" id="3.60.130.10:FF:000001">
    <property type="entry name" value="Trimethyllysine dioxygenase, mitochondrial"/>
    <property type="match status" value="1"/>
</dbReference>
<dbReference type="GO" id="GO:0045329">
    <property type="term" value="P:carnitine biosynthetic process"/>
    <property type="evidence" value="ECO:0007669"/>
    <property type="project" value="UniProtKB-KW"/>
</dbReference>
<dbReference type="InterPro" id="IPR038492">
    <property type="entry name" value="GBBH-like_N_sf"/>
</dbReference>
<dbReference type="SUPFAM" id="SSF51197">
    <property type="entry name" value="Clavaminate synthase-like"/>
    <property type="match status" value="1"/>
</dbReference>
<evidence type="ECO:0000256" key="2">
    <source>
        <dbReference type="ARBA" id="ARBA00001961"/>
    </source>
</evidence>
<organism evidence="12 13">
    <name type="scientific">Albula goreensis</name>
    <dbReference type="NCBI Taxonomy" id="1534307"/>
    <lineage>
        <taxon>Eukaryota</taxon>
        <taxon>Metazoa</taxon>
        <taxon>Chordata</taxon>
        <taxon>Craniata</taxon>
        <taxon>Vertebrata</taxon>
        <taxon>Euteleostomi</taxon>
        <taxon>Actinopterygii</taxon>
        <taxon>Neopterygii</taxon>
        <taxon>Teleostei</taxon>
        <taxon>Albuliformes</taxon>
        <taxon>Albulidae</taxon>
        <taxon>Albula</taxon>
    </lineage>
</organism>
<feature type="non-terminal residue" evidence="12">
    <location>
        <position position="1"/>
    </location>
</feature>
<dbReference type="Proteomes" id="UP000829720">
    <property type="component" value="Unassembled WGS sequence"/>
</dbReference>
<gene>
    <name evidence="12" type="ORF">AGOR_G00170810</name>
</gene>
<protein>
    <recommendedName>
        <fullName evidence="14">Gamma-butyrobetaine dioxygenase</fullName>
    </recommendedName>
</protein>
<evidence type="ECO:0000256" key="7">
    <source>
        <dbReference type="ARBA" id="ARBA00022964"/>
    </source>
</evidence>
<feature type="domain" description="TauD/TfdA-like" evidence="10">
    <location>
        <begin position="121"/>
        <end position="316"/>
    </location>
</feature>
<dbReference type="CDD" id="cd00250">
    <property type="entry name" value="CAS_like"/>
    <property type="match status" value="1"/>
</dbReference>
<dbReference type="InterPro" id="IPR003819">
    <property type="entry name" value="TauD/TfdA-like"/>
</dbReference>
<feature type="domain" description="Gamma-butyrobetaine hydroxylase-like N-terminal" evidence="11">
    <location>
        <begin position="10"/>
        <end position="88"/>
    </location>
</feature>
<evidence type="ECO:0000256" key="4">
    <source>
        <dbReference type="ARBA" id="ARBA00008654"/>
    </source>
</evidence>
<dbReference type="Gene3D" id="3.60.130.10">
    <property type="entry name" value="Clavaminate synthase-like"/>
    <property type="match status" value="1"/>
</dbReference>
<reference evidence="12" key="1">
    <citation type="submission" date="2021-01" db="EMBL/GenBank/DDBJ databases">
        <authorList>
            <person name="Zahm M."/>
            <person name="Roques C."/>
            <person name="Cabau C."/>
            <person name="Klopp C."/>
            <person name="Donnadieu C."/>
            <person name="Jouanno E."/>
            <person name="Lampietro C."/>
            <person name="Louis A."/>
            <person name="Herpin A."/>
            <person name="Echchiki A."/>
            <person name="Berthelot C."/>
            <person name="Parey E."/>
            <person name="Roest-Crollius H."/>
            <person name="Braasch I."/>
            <person name="Postlethwait J."/>
            <person name="Bobe J."/>
            <person name="Montfort J."/>
            <person name="Bouchez O."/>
            <person name="Begum T."/>
            <person name="Mejri S."/>
            <person name="Adams A."/>
            <person name="Chen W.-J."/>
            <person name="Guiguen Y."/>
        </authorList>
    </citation>
    <scope>NUCLEOTIDE SEQUENCE</scope>
    <source>
        <tissue evidence="12">Blood</tissue>
    </source>
</reference>
<dbReference type="PANTHER" id="PTHR10696">
    <property type="entry name" value="GAMMA-BUTYROBETAINE HYDROXYLASE-RELATED"/>
    <property type="match status" value="1"/>
</dbReference>
<dbReference type="GO" id="GO:0046872">
    <property type="term" value="F:metal ion binding"/>
    <property type="evidence" value="ECO:0007669"/>
    <property type="project" value="UniProtKB-KW"/>
</dbReference>
<evidence type="ECO:0000256" key="8">
    <source>
        <dbReference type="ARBA" id="ARBA00023002"/>
    </source>
</evidence>
<keyword evidence="6" id="KW-0124">Carnitine biosynthesis</keyword>
<dbReference type="GO" id="GO:0005739">
    <property type="term" value="C:mitochondrion"/>
    <property type="evidence" value="ECO:0007669"/>
    <property type="project" value="TreeGrafter"/>
</dbReference>
<keyword evidence="8" id="KW-0560">Oxidoreductase</keyword>
<evidence type="ECO:0000259" key="11">
    <source>
        <dbReference type="Pfam" id="PF06155"/>
    </source>
</evidence>
<name>A0A8T3D2H2_9TELE</name>
<dbReference type="Pfam" id="PF06155">
    <property type="entry name" value="GBBH-like_N"/>
    <property type="match status" value="1"/>
</dbReference>
<evidence type="ECO:0000259" key="10">
    <source>
        <dbReference type="Pfam" id="PF02668"/>
    </source>
</evidence>
<dbReference type="FunFam" id="3.30.2020.30:FF:000002">
    <property type="entry name" value="Putative gamma-butyrobetaine dioxygenase"/>
    <property type="match status" value="1"/>
</dbReference>
<comment type="cofactor">
    <cofactor evidence="1">
        <name>Fe(2+)</name>
        <dbReference type="ChEBI" id="CHEBI:29033"/>
    </cofactor>
</comment>
<sequence>ISSVRALAPQRLVQVRWEDGSQSLYPFVWLRDNCQCPDCMLHSAKARSLLLSQLDVDTAVDQVSLTESTKVSIVWPDQHISEYDADWLKKRCFSPEARRAQQEERFLNKRTYWGSDLRIPTASFEEVLHDDKAALDWLLALREVGIVYLKGAPAEKGQVARLSERIGYLRLTFYGHTWQVQDKLDANNVAYTSGKLSLHTDYPALHHPPGVQFLHCLSPAYQGGESEVVDGFHVANQLQQENPEAFRTLTSLLVDFTDTGADYCDFSVLSKNHIIDVDCDGQVVRINYNNATRDSFLDVPLEQVQPFYASLKAYVDLMNHRKMLSPTEWRQVTW</sequence>
<evidence type="ECO:0000256" key="6">
    <source>
        <dbReference type="ARBA" id="ARBA00022873"/>
    </source>
</evidence>
<dbReference type="InterPro" id="IPR042098">
    <property type="entry name" value="TauD-like_sf"/>
</dbReference>
<dbReference type="OrthoDB" id="406634at2759"/>
<dbReference type="EMBL" id="JAERUA010000015">
    <property type="protein sequence ID" value="KAI1890160.1"/>
    <property type="molecule type" value="Genomic_DNA"/>
</dbReference>
<comment type="caution">
    <text evidence="12">The sequence shown here is derived from an EMBL/GenBank/DDBJ whole genome shotgun (WGS) entry which is preliminary data.</text>
</comment>
<keyword evidence="9" id="KW-0408">Iron</keyword>
<dbReference type="GO" id="GO:0008336">
    <property type="term" value="F:gamma-butyrobetaine dioxygenase activity"/>
    <property type="evidence" value="ECO:0007669"/>
    <property type="project" value="TreeGrafter"/>
</dbReference>
<comment type="cofactor">
    <cofactor evidence="2">
        <name>L-ascorbate</name>
        <dbReference type="ChEBI" id="CHEBI:38290"/>
    </cofactor>
</comment>
<accession>A0A8T3D2H2</accession>
<keyword evidence="13" id="KW-1185">Reference proteome</keyword>
<keyword evidence="5" id="KW-0479">Metal-binding</keyword>
<evidence type="ECO:0000256" key="3">
    <source>
        <dbReference type="ARBA" id="ARBA00005022"/>
    </source>
</evidence>
<dbReference type="InterPro" id="IPR010376">
    <property type="entry name" value="GBBH-like_N"/>
</dbReference>
<keyword evidence="7" id="KW-0223">Dioxygenase</keyword>